<proteinExistence type="inferred from homology"/>
<evidence type="ECO:0000256" key="4">
    <source>
        <dbReference type="ARBA" id="ARBA00022785"/>
    </source>
</evidence>
<evidence type="ECO:0000256" key="3">
    <source>
        <dbReference type="ARBA" id="ARBA00022691"/>
    </source>
</evidence>
<dbReference type="AlphaFoldDB" id="A0A235BPN3"/>
<comment type="similarity">
    <text evidence="5">Belongs to the QueA family.</text>
</comment>
<reference evidence="6 7" key="1">
    <citation type="submission" date="2017-07" db="EMBL/GenBank/DDBJ databases">
        <title>Recovery of genomes from metagenomes via a dereplication, aggregation, and scoring strategy.</title>
        <authorList>
            <person name="Sieber C.M."/>
            <person name="Probst A.J."/>
            <person name="Sharrar A."/>
            <person name="Thomas B.C."/>
            <person name="Hess M."/>
            <person name="Tringe S.G."/>
            <person name="Banfield J.F."/>
        </authorList>
    </citation>
    <scope>NUCLEOTIDE SEQUENCE [LARGE SCALE GENOMIC DNA]</scope>
    <source>
        <strain evidence="6">JGI_Cruoil_03_44_89</strain>
    </source>
</reference>
<dbReference type="NCBIfam" id="NF001140">
    <property type="entry name" value="PRK00147.1"/>
    <property type="match status" value="1"/>
</dbReference>
<comment type="subcellular location">
    <subcellularLocation>
        <location evidence="5">Cytoplasm</location>
    </subcellularLocation>
</comment>
<dbReference type="GO" id="GO:0051075">
    <property type="term" value="F:S-adenosylmethionine:tRNA ribosyltransferase-isomerase activity"/>
    <property type="evidence" value="ECO:0007669"/>
    <property type="project" value="UniProtKB-EC"/>
</dbReference>
<dbReference type="SUPFAM" id="SSF111337">
    <property type="entry name" value="QueA-like"/>
    <property type="match status" value="1"/>
</dbReference>
<organism evidence="6 7">
    <name type="scientific">candidate division WOR-3 bacterium JGI_Cruoil_03_44_89</name>
    <dbReference type="NCBI Taxonomy" id="1973748"/>
    <lineage>
        <taxon>Bacteria</taxon>
        <taxon>Bacteria division WOR-3</taxon>
    </lineage>
</organism>
<keyword evidence="2 5" id="KW-0808">Transferase</keyword>
<dbReference type="PANTHER" id="PTHR30307">
    <property type="entry name" value="S-ADENOSYLMETHIONINE:TRNA RIBOSYLTRANSFERASE-ISOMERASE"/>
    <property type="match status" value="1"/>
</dbReference>
<dbReference type="GO" id="GO:0005737">
    <property type="term" value="C:cytoplasm"/>
    <property type="evidence" value="ECO:0007669"/>
    <property type="project" value="UniProtKB-SubCell"/>
</dbReference>
<dbReference type="PANTHER" id="PTHR30307:SF0">
    <property type="entry name" value="S-ADENOSYLMETHIONINE:TRNA RIBOSYLTRANSFERASE-ISOMERASE"/>
    <property type="match status" value="1"/>
</dbReference>
<keyword evidence="1 5" id="KW-0963">Cytoplasm</keyword>
<keyword evidence="6" id="KW-0413">Isomerase</keyword>
<dbReference type="InterPro" id="IPR042118">
    <property type="entry name" value="QueA_dom1"/>
</dbReference>
<keyword evidence="3 5" id="KW-0949">S-adenosyl-L-methionine</keyword>
<dbReference type="EC" id="2.4.99.17" evidence="5"/>
<dbReference type="InterPro" id="IPR036100">
    <property type="entry name" value="QueA_sf"/>
</dbReference>
<accession>A0A235BPN3</accession>
<dbReference type="NCBIfam" id="TIGR00113">
    <property type="entry name" value="queA"/>
    <property type="match status" value="1"/>
</dbReference>
<evidence type="ECO:0000256" key="2">
    <source>
        <dbReference type="ARBA" id="ARBA00022679"/>
    </source>
</evidence>
<sequence length="337" mass="37880">MHLSEFDYTLPKELIAQYPPKRREGARLMVVHRRDKTIEHRAFPDLLEYMKSGDVLLLNETRVVKARMLGKKENTGGKVEVFFIRGVEDTVFEAFVRPKKRTRPGIRVLFDNGSVKVLRHLENGHTLLEVEGGPCTRELVDLCGDVPLPPYIKRSPTNLDKKLYQTIYARVPGAVAAPTAGLHFSSKLILEIEKKGVIILKILLHTGPGTFKPVKAESVEEHKMEGEYYEVGEDVARRINGRSGRLFAVGTTTVRAIETVATNGGVSSGSGWTDLYIHPPYRFGVVDCLITNFHLPKTSLLILVSALAGRELIMKAYKEAIKNRYRFYSYGDAMLII</sequence>
<dbReference type="Gene3D" id="2.40.10.240">
    <property type="entry name" value="QueA-like"/>
    <property type="match status" value="1"/>
</dbReference>
<dbReference type="HAMAP" id="MF_00113">
    <property type="entry name" value="QueA"/>
    <property type="match status" value="1"/>
</dbReference>
<name>A0A235BPN3_UNCW3</name>
<dbReference type="InterPro" id="IPR003699">
    <property type="entry name" value="QueA"/>
</dbReference>
<comment type="caution">
    <text evidence="6">The sequence shown here is derived from an EMBL/GenBank/DDBJ whole genome shotgun (WGS) entry which is preliminary data.</text>
</comment>
<keyword evidence="4 5" id="KW-0671">Queuosine biosynthesis</keyword>
<dbReference type="UniPathway" id="UPA00392"/>
<comment type="catalytic activity">
    <reaction evidence="5">
        <text>7-aminomethyl-7-carbaguanosine(34) in tRNA + S-adenosyl-L-methionine = epoxyqueuosine(34) in tRNA + adenine + L-methionine + 2 H(+)</text>
        <dbReference type="Rhea" id="RHEA:32155"/>
        <dbReference type="Rhea" id="RHEA-COMP:10342"/>
        <dbReference type="Rhea" id="RHEA-COMP:18582"/>
        <dbReference type="ChEBI" id="CHEBI:15378"/>
        <dbReference type="ChEBI" id="CHEBI:16708"/>
        <dbReference type="ChEBI" id="CHEBI:57844"/>
        <dbReference type="ChEBI" id="CHEBI:59789"/>
        <dbReference type="ChEBI" id="CHEBI:82833"/>
        <dbReference type="ChEBI" id="CHEBI:194443"/>
        <dbReference type="EC" id="2.4.99.17"/>
    </reaction>
</comment>
<evidence type="ECO:0000313" key="6">
    <source>
        <dbReference type="EMBL" id="OYD13687.1"/>
    </source>
</evidence>
<comment type="pathway">
    <text evidence="5">tRNA modification; tRNA-queuosine biosynthesis.</text>
</comment>
<dbReference type="InterPro" id="IPR042119">
    <property type="entry name" value="QueA_dom2"/>
</dbReference>
<evidence type="ECO:0000256" key="5">
    <source>
        <dbReference type="HAMAP-Rule" id="MF_00113"/>
    </source>
</evidence>
<protein>
    <recommendedName>
        <fullName evidence="5">S-adenosylmethionine:tRNA ribosyltransferase-isomerase</fullName>
        <ecNumber evidence="5">2.4.99.17</ecNumber>
    </recommendedName>
    <alternativeName>
        <fullName evidence="5">Queuosine biosynthesis protein QueA</fullName>
    </alternativeName>
</protein>
<dbReference type="Proteomes" id="UP000215215">
    <property type="component" value="Unassembled WGS sequence"/>
</dbReference>
<comment type="subunit">
    <text evidence="5">Monomer.</text>
</comment>
<dbReference type="Gene3D" id="3.40.1780.10">
    <property type="entry name" value="QueA-like"/>
    <property type="match status" value="1"/>
</dbReference>
<dbReference type="EMBL" id="NOZQ01000225">
    <property type="protein sequence ID" value="OYD13687.1"/>
    <property type="molecule type" value="Genomic_DNA"/>
</dbReference>
<gene>
    <name evidence="5" type="primary">queA</name>
    <name evidence="6" type="ORF">CH333_10455</name>
</gene>
<comment type="function">
    <text evidence="5">Transfers and isomerizes the ribose moiety from AdoMet to the 7-aminomethyl group of 7-deazaguanine (preQ1-tRNA) to give epoxyqueuosine (oQ-tRNA).</text>
</comment>
<evidence type="ECO:0000313" key="7">
    <source>
        <dbReference type="Proteomes" id="UP000215215"/>
    </source>
</evidence>
<dbReference type="GO" id="GO:0008616">
    <property type="term" value="P:tRNA queuosine(34) biosynthetic process"/>
    <property type="evidence" value="ECO:0007669"/>
    <property type="project" value="UniProtKB-UniRule"/>
</dbReference>
<evidence type="ECO:0000256" key="1">
    <source>
        <dbReference type="ARBA" id="ARBA00022490"/>
    </source>
</evidence>
<dbReference type="Pfam" id="PF02547">
    <property type="entry name" value="Queuosine_synth"/>
    <property type="match status" value="1"/>
</dbReference>